<reference evidence="4" key="1">
    <citation type="journal article" date="2014" name="Int. J. Syst. Evol. Microbiol.">
        <title>Complete genome sequence of Corynebacterium casei LMG S-19264T (=DSM 44701T), isolated from a smear-ripened cheese.</title>
        <authorList>
            <consortium name="US DOE Joint Genome Institute (JGI-PGF)"/>
            <person name="Walter F."/>
            <person name="Albersmeier A."/>
            <person name="Kalinowski J."/>
            <person name="Ruckert C."/>
        </authorList>
    </citation>
    <scope>NUCLEOTIDE SEQUENCE</scope>
    <source>
        <strain evidence="4">CGMCC 1.12813</strain>
    </source>
</reference>
<protein>
    <submittedName>
        <fullName evidence="4">Short-chain dehydrogenase</fullName>
    </submittedName>
</protein>
<dbReference type="PRINTS" id="PR00080">
    <property type="entry name" value="SDRFAMILY"/>
</dbReference>
<name>A0A916SUB4_9MICO</name>
<dbReference type="InterPro" id="IPR036291">
    <property type="entry name" value="NAD(P)-bd_dom_sf"/>
</dbReference>
<dbReference type="PRINTS" id="PR00081">
    <property type="entry name" value="GDHRDH"/>
</dbReference>
<dbReference type="AlphaFoldDB" id="A0A916SUB4"/>
<dbReference type="InterPro" id="IPR002347">
    <property type="entry name" value="SDR_fam"/>
</dbReference>
<sequence length="247" mass="25168">MSDLAGRTSLVTGATSGIGRAVAELLAQHGADVVIHGRDPRRGAEVVESISANGGAARFVAADLGDSRDVERLAREAGPVDILVNNAGIYEFASTLATTAESVDRHFAINARAPFQLVAALVPHMIEQNYGAIVNISSGAATTVMPAGAVYGASKAALDVFTHYWASEFGAHGIRVNAVASGPVRTLGTESMLAAAGDAMDNTTARGRIGDPAEIAAVVLFLVQSGSSYVNGAIVAANGGRRTALPS</sequence>
<accession>A0A916SUB4</accession>
<dbReference type="SMART" id="SM00822">
    <property type="entry name" value="PKS_KR"/>
    <property type="match status" value="1"/>
</dbReference>
<comment type="similarity">
    <text evidence="1">Belongs to the short-chain dehydrogenases/reductases (SDR) family.</text>
</comment>
<dbReference type="PANTHER" id="PTHR43639">
    <property type="entry name" value="OXIDOREDUCTASE, SHORT-CHAIN DEHYDROGENASE/REDUCTASE FAMILY (AFU_ORTHOLOGUE AFUA_5G02870)"/>
    <property type="match status" value="1"/>
</dbReference>
<dbReference type="PANTHER" id="PTHR43639:SF1">
    <property type="entry name" value="SHORT-CHAIN DEHYDROGENASE_REDUCTASE FAMILY PROTEIN"/>
    <property type="match status" value="1"/>
</dbReference>
<dbReference type="InterPro" id="IPR057326">
    <property type="entry name" value="KR_dom"/>
</dbReference>
<comment type="caution">
    <text evidence="4">The sequence shown here is derived from an EMBL/GenBank/DDBJ whole genome shotgun (WGS) entry which is preliminary data.</text>
</comment>
<reference evidence="4" key="2">
    <citation type="submission" date="2020-09" db="EMBL/GenBank/DDBJ databases">
        <authorList>
            <person name="Sun Q."/>
            <person name="Zhou Y."/>
        </authorList>
    </citation>
    <scope>NUCLEOTIDE SEQUENCE</scope>
    <source>
        <strain evidence="4">CGMCC 1.12813</strain>
    </source>
</reference>
<dbReference type="CDD" id="cd05233">
    <property type="entry name" value="SDR_c"/>
    <property type="match status" value="1"/>
</dbReference>
<dbReference type="Proteomes" id="UP000606922">
    <property type="component" value="Unassembled WGS sequence"/>
</dbReference>
<evidence type="ECO:0000313" key="4">
    <source>
        <dbReference type="EMBL" id="GGB14238.1"/>
    </source>
</evidence>
<evidence type="ECO:0000256" key="2">
    <source>
        <dbReference type="ARBA" id="ARBA00023002"/>
    </source>
</evidence>
<gene>
    <name evidence="4" type="ORF">GCM10010979_30920</name>
</gene>
<proteinExistence type="inferred from homology"/>
<evidence type="ECO:0000313" key="5">
    <source>
        <dbReference type="Proteomes" id="UP000606922"/>
    </source>
</evidence>
<evidence type="ECO:0000259" key="3">
    <source>
        <dbReference type="SMART" id="SM00822"/>
    </source>
</evidence>
<dbReference type="GO" id="GO:0016491">
    <property type="term" value="F:oxidoreductase activity"/>
    <property type="evidence" value="ECO:0007669"/>
    <property type="project" value="UniProtKB-KW"/>
</dbReference>
<organism evidence="4 5">
    <name type="scientific">Conyzicola nivalis</name>
    <dbReference type="NCBI Taxonomy" id="1477021"/>
    <lineage>
        <taxon>Bacteria</taxon>
        <taxon>Bacillati</taxon>
        <taxon>Actinomycetota</taxon>
        <taxon>Actinomycetes</taxon>
        <taxon>Micrococcales</taxon>
        <taxon>Microbacteriaceae</taxon>
        <taxon>Conyzicola</taxon>
    </lineage>
</organism>
<dbReference type="Gene3D" id="3.40.50.720">
    <property type="entry name" value="NAD(P)-binding Rossmann-like Domain"/>
    <property type="match status" value="1"/>
</dbReference>
<dbReference type="RefSeq" id="WP_188511651.1">
    <property type="nucleotide sequence ID" value="NZ_BMGB01000002.1"/>
</dbReference>
<dbReference type="FunFam" id="3.40.50.720:FF:000084">
    <property type="entry name" value="Short-chain dehydrogenase reductase"/>
    <property type="match status" value="1"/>
</dbReference>
<keyword evidence="5" id="KW-1185">Reference proteome</keyword>
<dbReference type="SUPFAM" id="SSF51735">
    <property type="entry name" value="NAD(P)-binding Rossmann-fold domains"/>
    <property type="match status" value="1"/>
</dbReference>
<keyword evidence="2" id="KW-0560">Oxidoreductase</keyword>
<feature type="domain" description="Ketoreductase" evidence="3">
    <location>
        <begin position="7"/>
        <end position="185"/>
    </location>
</feature>
<dbReference type="Pfam" id="PF13561">
    <property type="entry name" value="adh_short_C2"/>
    <property type="match status" value="1"/>
</dbReference>
<evidence type="ECO:0000256" key="1">
    <source>
        <dbReference type="ARBA" id="ARBA00006484"/>
    </source>
</evidence>
<dbReference type="EMBL" id="BMGB01000002">
    <property type="protein sequence ID" value="GGB14238.1"/>
    <property type="molecule type" value="Genomic_DNA"/>
</dbReference>